<dbReference type="Proteomes" id="UP000226079">
    <property type="component" value="Unassembled WGS sequence"/>
</dbReference>
<accession>A0A2A9CQ98</accession>
<dbReference type="Pfam" id="PF09754">
    <property type="entry name" value="PAC2"/>
    <property type="match status" value="1"/>
</dbReference>
<comment type="caution">
    <text evidence="1">The sequence shown here is derived from an EMBL/GenBank/DDBJ whole genome shotgun (WGS) entry which is preliminary data.</text>
</comment>
<proteinExistence type="predicted"/>
<dbReference type="InterPro" id="IPR008492">
    <property type="entry name" value="Rv2714-like"/>
</dbReference>
<dbReference type="InterPro" id="IPR038389">
    <property type="entry name" value="PSMG2_sf"/>
</dbReference>
<evidence type="ECO:0000313" key="2">
    <source>
        <dbReference type="Proteomes" id="UP000226079"/>
    </source>
</evidence>
<dbReference type="Gene3D" id="1.10.287.100">
    <property type="match status" value="1"/>
</dbReference>
<dbReference type="EMBL" id="PDJC01000001">
    <property type="protein sequence ID" value="PFG16583.1"/>
    <property type="molecule type" value="Genomic_DNA"/>
</dbReference>
<protein>
    <submittedName>
        <fullName evidence="1">PAC2 family protein</fullName>
    </submittedName>
</protein>
<dbReference type="RefSeq" id="WP_098460107.1">
    <property type="nucleotide sequence ID" value="NZ_PDJC01000001.1"/>
</dbReference>
<dbReference type="Gene3D" id="3.40.50.10900">
    <property type="entry name" value="PAC-like subunit"/>
    <property type="match status" value="1"/>
</dbReference>
<dbReference type="OrthoDB" id="150941at2"/>
<evidence type="ECO:0000313" key="1">
    <source>
        <dbReference type="EMBL" id="PFG16583.1"/>
    </source>
</evidence>
<organism evidence="1 2">
    <name type="scientific">Propionicimonas paludicola</name>
    <dbReference type="NCBI Taxonomy" id="185243"/>
    <lineage>
        <taxon>Bacteria</taxon>
        <taxon>Bacillati</taxon>
        <taxon>Actinomycetota</taxon>
        <taxon>Actinomycetes</taxon>
        <taxon>Propionibacteriales</taxon>
        <taxon>Nocardioidaceae</taxon>
        <taxon>Propionicimonas</taxon>
    </lineage>
</organism>
<dbReference type="InterPro" id="IPR019151">
    <property type="entry name" value="Proteasome_assmbl_chaperone_2"/>
</dbReference>
<name>A0A2A9CQ98_9ACTN</name>
<reference evidence="1 2" key="1">
    <citation type="submission" date="2017-10" db="EMBL/GenBank/DDBJ databases">
        <title>Sequencing the genomes of 1000 actinobacteria strains.</title>
        <authorList>
            <person name="Klenk H.-P."/>
        </authorList>
    </citation>
    <scope>NUCLEOTIDE SEQUENCE [LARGE SCALE GENOMIC DNA]</scope>
    <source>
        <strain evidence="1 2">DSM 15597</strain>
    </source>
</reference>
<dbReference type="AlphaFoldDB" id="A0A2A9CQ98"/>
<dbReference type="PIRSF" id="PIRSF028754">
    <property type="entry name" value="UCP028754"/>
    <property type="match status" value="1"/>
</dbReference>
<keyword evidence="2" id="KW-1185">Reference proteome</keyword>
<gene>
    <name evidence="1" type="ORF">ATK74_1130</name>
</gene>
<sequence>MLDPRQLYSLDPDLAASLGGSRPALLHLLDGYIDAGSVTHQAAAYLLSVCEHEVLAEFDHDQLHDYRSRRPQLVFDTNSWVSLTDYSLVLHRLLDATGKPFLLFTGPEPDTQWNRTCAAVLGLAEQLQVSRLITVSGVPMAVPHSRPTLVTAHATDPAVVSGNPMWIDRVQLPGSFSHVLEYRAGQAGLLAQGFVAHVPHYLAQATFPQAVRAVLERVAATAELTIDFQPLAEQAAANLATIAAETSDDAEFPAVVAALEEQYDRLAANGAASLPTAEEIGAAVEQFLAEQDPPPDFRR</sequence>
<dbReference type="SUPFAM" id="SSF159659">
    <property type="entry name" value="Cgl1923-like"/>
    <property type="match status" value="1"/>
</dbReference>